<sequence length="29" mass="3164">MSNTVYIGAKEYFPGIGKIGFEGRDSDNP</sequence>
<proteinExistence type="predicted"/>
<feature type="non-terminal residue" evidence="1">
    <location>
        <position position="29"/>
    </location>
</feature>
<dbReference type="EMBL" id="JACIIQ010000011">
    <property type="protein sequence ID" value="MBB5671228.1"/>
    <property type="molecule type" value="Genomic_DNA"/>
</dbReference>
<dbReference type="AlphaFoldDB" id="A0AB73GYW3"/>
<organism evidence="1">
    <name type="scientific">Xanthomonas arboricola</name>
    <dbReference type="NCBI Taxonomy" id="56448"/>
    <lineage>
        <taxon>Bacteria</taxon>
        <taxon>Pseudomonadati</taxon>
        <taxon>Pseudomonadota</taxon>
        <taxon>Gammaproteobacteria</taxon>
        <taxon>Lysobacterales</taxon>
        <taxon>Lysobacteraceae</taxon>
        <taxon>Xanthomonas</taxon>
    </lineage>
</organism>
<evidence type="ECO:0000313" key="1">
    <source>
        <dbReference type="EMBL" id="MBB5671227.1"/>
    </source>
</evidence>
<dbReference type="EMBL" id="JACIIQ010000010">
    <property type="protein sequence ID" value="MBB5671227.1"/>
    <property type="molecule type" value="Genomic_DNA"/>
</dbReference>
<protein>
    <submittedName>
        <fullName evidence="1">Uncharacterized protein</fullName>
    </submittedName>
</protein>
<gene>
    <name evidence="1" type="ORF">FHR65_002794</name>
    <name evidence="2" type="ORF">FHR65_002798</name>
</gene>
<name>A0AB73GYW3_9XANT</name>
<accession>A0AB73GYW3</accession>
<comment type="caution">
    <text evidence="1">The sequence shown here is derived from an EMBL/GenBank/DDBJ whole genome shotgun (WGS) entry which is preliminary data.</text>
</comment>
<dbReference type="Proteomes" id="UP000528595">
    <property type="component" value="Unassembled WGS sequence"/>
</dbReference>
<reference evidence="1" key="1">
    <citation type="submission" date="2020-08" db="EMBL/GenBank/DDBJ databases">
        <title>Studying the diversity of plant-associated saprophytic bacteria and their role in host health and plant-pathogen interactions.</title>
        <authorList>
            <person name="Potnis N."/>
        </authorList>
    </citation>
    <scope>NUCLEOTIDE SEQUENCE</scope>
    <source>
        <strain evidence="1">F21</strain>
    </source>
</reference>
<evidence type="ECO:0000313" key="2">
    <source>
        <dbReference type="EMBL" id="MBB5671228.1"/>
    </source>
</evidence>